<evidence type="ECO:0000259" key="4">
    <source>
        <dbReference type="Pfam" id="PF21191"/>
    </source>
</evidence>
<dbReference type="PIRSF" id="PIRSF012524">
    <property type="entry name" value="YitL_S1"/>
    <property type="match status" value="1"/>
</dbReference>
<dbReference type="Pfam" id="PF21191">
    <property type="entry name" value="CvfB_1st"/>
    <property type="match status" value="1"/>
</dbReference>
<dbReference type="InterPro" id="IPR048587">
    <property type="entry name" value="CvfB_S1_3rd"/>
</dbReference>
<protein>
    <submittedName>
        <fullName evidence="6">S1 RNA-binding domain-containing protein</fullName>
    </submittedName>
</protein>
<dbReference type="Proteomes" id="UP001597267">
    <property type="component" value="Unassembled WGS sequence"/>
</dbReference>
<dbReference type="EMBL" id="JBHTOP010000013">
    <property type="protein sequence ID" value="MFD1671586.1"/>
    <property type="molecule type" value="Genomic_DNA"/>
</dbReference>
<dbReference type="PANTHER" id="PTHR37296:SF1">
    <property type="entry name" value="CONSERVED VIRULENCE FACTOR B"/>
    <property type="match status" value="1"/>
</dbReference>
<evidence type="ECO:0000259" key="2">
    <source>
        <dbReference type="Pfam" id="PF13509"/>
    </source>
</evidence>
<dbReference type="InterPro" id="IPR014464">
    <property type="entry name" value="CvfB_fam"/>
</dbReference>
<feature type="domain" description="Conserved virulence factor B-like winged helix" evidence="3">
    <location>
        <begin position="226"/>
        <end position="284"/>
    </location>
</feature>
<sequence length="285" mass="31883">MDKMGTIQKATVSDVNEKAVFSQIDGQTLMTKKTEFETAPQLGAEISGFIYENKKHQLCLAPKLPKVRVDHYAYGTVTDVRRDLGVFIDGGLPDKDLVISLDDLPENKQIWPEKGDRLMITLKVDKKGRMWAKLADETIFKAISNRPSGRNMRNENVSGTTYRLRAVGSLLITDDYYLGFIHHSERDVEPRLGEHVTGRVIGLTADGMLNISLKPRAFEEIGDDAAMVLAVLKRDPSGSIAFTDKSDPEEIKAYFGISKGAFKRALGHLLKARLIEQRDGRTYLK</sequence>
<feature type="domain" description="Conserved virulence factor B first S1" evidence="2">
    <location>
        <begin position="5"/>
        <end position="59"/>
    </location>
</feature>
<reference evidence="7" key="1">
    <citation type="journal article" date="2019" name="Int. J. Syst. Evol. Microbiol.">
        <title>The Global Catalogue of Microorganisms (GCM) 10K type strain sequencing project: providing services to taxonomists for standard genome sequencing and annotation.</title>
        <authorList>
            <consortium name="The Broad Institute Genomics Platform"/>
            <consortium name="The Broad Institute Genome Sequencing Center for Infectious Disease"/>
            <person name="Wu L."/>
            <person name="Ma J."/>
        </authorList>
    </citation>
    <scope>NUCLEOTIDE SEQUENCE [LARGE SCALE GENOMIC DNA]</scope>
    <source>
        <strain evidence="7">CCM 8896</strain>
    </source>
</reference>
<dbReference type="InterPro" id="IPR036388">
    <property type="entry name" value="WH-like_DNA-bd_sf"/>
</dbReference>
<organism evidence="6 7">
    <name type="scientific">Agrilactobacillus yilanensis</name>
    <dbReference type="NCBI Taxonomy" id="2485997"/>
    <lineage>
        <taxon>Bacteria</taxon>
        <taxon>Bacillati</taxon>
        <taxon>Bacillota</taxon>
        <taxon>Bacilli</taxon>
        <taxon>Lactobacillales</taxon>
        <taxon>Lactobacillaceae</taxon>
        <taxon>Agrilactobacillus</taxon>
    </lineage>
</organism>
<keyword evidence="7" id="KW-1185">Reference proteome</keyword>
<feature type="domain" description="Conserved virulence factor B third S1" evidence="5">
    <location>
        <begin position="146"/>
        <end position="215"/>
    </location>
</feature>
<dbReference type="Gene3D" id="2.40.50.330">
    <property type="match status" value="1"/>
</dbReference>
<dbReference type="InterPro" id="IPR048588">
    <property type="entry name" value="CvfB_S1_2nd"/>
</dbReference>
<comment type="similarity">
    <text evidence="1">Belongs to the CvfB family.</text>
</comment>
<feature type="domain" description="Conserved virulence factor B second S1" evidence="4">
    <location>
        <begin position="72"/>
        <end position="133"/>
    </location>
</feature>
<dbReference type="InterPro" id="IPR012340">
    <property type="entry name" value="NA-bd_OB-fold"/>
</dbReference>
<evidence type="ECO:0000256" key="1">
    <source>
        <dbReference type="PIRNR" id="PIRNR012524"/>
    </source>
</evidence>
<evidence type="ECO:0000313" key="6">
    <source>
        <dbReference type="EMBL" id="MFD1671586.1"/>
    </source>
</evidence>
<dbReference type="Gene3D" id="2.40.50.140">
    <property type="entry name" value="Nucleic acid-binding proteins"/>
    <property type="match status" value="2"/>
</dbReference>
<name>A0ABW4J7G7_9LACO</name>
<dbReference type="Pfam" id="PF17783">
    <property type="entry name" value="WHD_CvfB"/>
    <property type="match status" value="1"/>
</dbReference>
<dbReference type="InterPro" id="IPR040764">
    <property type="entry name" value="CvfB_WH"/>
</dbReference>
<accession>A0ABW4J7G7</accession>
<dbReference type="Gene3D" id="1.10.10.10">
    <property type="entry name" value="Winged helix-like DNA-binding domain superfamily/Winged helix DNA-binding domain"/>
    <property type="match status" value="1"/>
</dbReference>
<evidence type="ECO:0000259" key="5">
    <source>
        <dbReference type="Pfam" id="PF21543"/>
    </source>
</evidence>
<dbReference type="RefSeq" id="WP_191988497.1">
    <property type="nucleotide sequence ID" value="NZ_JBHTOP010000013.1"/>
</dbReference>
<dbReference type="PANTHER" id="PTHR37296">
    <property type="entry name" value="CONSERVED VIRULENCE FACTOR B"/>
    <property type="match status" value="1"/>
</dbReference>
<comment type="caution">
    <text evidence="6">The sequence shown here is derived from an EMBL/GenBank/DDBJ whole genome shotgun (WGS) entry which is preliminary data.</text>
</comment>
<evidence type="ECO:0000313" key="7">
    <source>
        <dbReference type="Proteomes" id="UP001597267"/>
    </source>
</evidence>
<dbReference type="Pfam" id="PF21543">
    <property type="entry name" value="CvfB_2nd"/>
    <property type="match status" value="1"/>
</dbReference>
<proteinExistence type="inferred from homology"/>
<gene>
    <name evidence="6" type="ORF">ACFQ5M_05725</name>
</gene>
<dbReference type="InterPro" id="IPR039566">
    <property type="entry name" value="CvfB_S1_st"/>
</dbReference>
<evidence type="ECO:0000259" key="3">
    <source>
        <dbReference type="Pfam" id="PF17783"/>
    </source>
</evidence>
<dbReference type="Pfam" id="PF13509">
    <property type="entry name" value="S1_2"/>
    <property type="match status" value="1"/>
</dbReference>